<accession>A0A934VAM4</accession>
<protein>
    <submittedName>
        <fullName evidence="1">Uncharacterized protein</fullName>
    </submittedName>
</protein>
<dbReference type="RefSeq" id="WP_200349962.1">
    <property type="nucleotide sequence ID" value="NZ_BAABHZ010000010.1"/>
</dbReference>
<dbReference type="AlphaFoldDB" id="A0A934VAM4"/>
<comment type="caution">
    <text evidence="1">The sequence shown here is derived from an EMBL/GenBank/DDBJ whole genome shotgun (WGS) entry which is preliminary data.</text>
</comment>
<gene>
    <name evidence="1" type="ORF">JIN84_05280</name>
</gene>
<dbReference type="EMBL" id="JAENIK010000004">
    <property type="protein sequence ID" value="MBK1815016.1"/>
    <property type="molecule type" value="Genomic_DNA"/>
</dbReference>
<dbReference type="Proteomes" id="UP000600139">
    <property type="component" value="Unassembled WGS sequence"/>
</dbReference>
<reference evidence="1" key="1">
    <citation type="submission" date="2021-01" db="EMBL/GenBank/DDBJ databases">
        <title>Modified the classification status of verrucomicrobia.</title>
        <authorList>
            <person name="Feng X."/>
        </authorList>
    </citation>
    <scope>NUCLEOTIDE SEQUENCE</scope>
    <source>
        <strain evidence="1">JCM 18052</strain>
    </source>
</reference>
<keyword evidence="2" id="KW-1185">Reference proteome</keyword>
<name>A0A934VAM4_9BACT</name>
<evidence type="ECO:0000313" key="2">
    <source>
        <dbReference type="Proteomes" id="UP000600139"/>
    </source>
</evidence>
<proteinExistence type="predicted"/>
<sequence length="136" mass="15557">MHIFLQRADGELRQLGHVDVDEALELFRQQDWESEMSTEDRLISDGRSWFSTHMEWVHDGGSSLTISPSDRGSMIIYRSGRKYRLLGVIPTPAHEVFAVRDVPDDALKGILDCFYRADRGMEKLLRKSGLSTQIFG</sequence>
<evidence type="ECO:0000313" key="1">
    <source>
        <dbReference type="EMBL" id="MBK1815016.1"/>
    </source>
</evidence>
<organism evidence="1 2">
    <name type="scientific">Luteolibacter yonseiensis</name>
    <dbReference type="NCBI Taxonomy" id="1144680"/>
    <lineage>
        <taxon>Bacteria</taxon>
        <taxon>Pseudomonadati</taxon>
        <taxon>Verrucomicrobiota</taxon>
        <taxon>Verrucomicrobiia</taxon>
        <taxon>Verrucomicrobiales</taxon>
        <taxon>Verrucomicrobiaceae</taxon>
        <taxon>Luteolibacter</taxon>
    </lineage>
</organism>